<evidence type="ECO:0000313" key="9">
    <source>
        <dbReference type="EMBL" id="TPE61072.1"/>
    </source>
</evidence>
<comment type="similarity">
    <text evidence="1">Belongs to the Fur family.</text>
</comment>
<evidence type="ECO:0000256" key="1">
    <source>
        <dbReference type="ARBA" id="ARBA00007957"/>
    </source>
</evidence>
<dbReference type="PANTHER" id="PTHR33202">
    <property type="entry name" value="ZINC UPTAKE REGULATION PROTEIN"/>
    <property type="match status" value="1"/>
</dbReference>
<keyword evidence="8" id="KW-0408">Iron</keyword>
<feature type="binding site" evidence="7">
    <location>
        <position position="125"/>
    </location>
    <ligand>
        <name>Zn(2+)</name>
        <dbReference type="ChEBI" id="CHEBI:29105"/>
    </ligand>
</feature>
<dbReference type="Gene3D" id="1.10.10.10">
    <property type="entry name" value="Winged helix-like DNA-binding domain superfamily/Winged helix DNA-binding domain"/>
    <property type="match status" value="1"/>
</dbReference>
<dbReference type="Proteomes" id="UP000319897">
    <property type="component" value="Unassembled WGS sequence"/>
</dbReference>
<feature type="binding site" evidence="7">
    <location>
        <position position="162"/>
    </location>
    <ligand>
        <name>Zn(2+)</name>
        <dbReference type="ChEBI" id="CHEBI:29105"/>
    </ligand>
</feature>
<accession>A0A501XK65</accession>
<dbReference type="GO" id="GO:0005829">
    <property type="term" value="C:cytosol"/>
    <property type="evidence" value="ECO:0007669"/>
    <property type="project" value="TreeGrafter"/>
</dbReference>
<reference evidence="9 10" key="1">
    <citation type="submission" date="2019-06" db="EMBL/GenBank/DDBJ databases">
        <authorList>
            <person name="Lee I."/>
            <person name="Jang G.I."/>
            <person name="Hwang C.Y."/>
        </authorList>
    </citation>
    <scope>NUCLEOTIDE SEQUENCE [LARGE SCALE GENOMIC DNA]</scope>
    <source>
        <strain evidence="9 10">PAMC 28131</strain>
    </source>
</reference>
<evidence type="ECO:0000256" key="5">
    <source>
        <dbReference type="ARBA" id="ARBA00023125"/>
    </source>
</evidence>
<dbReference type="AlphaFoldDB" id="A0A501XK65"/>
<evidence type="ECO:0000256" key="2">
    <source>
        <dbReference type="ARBA" id="ARBA00022491"/>
    </source>
</evidence>
<evidence type="ECO:0000313" key="10">
    <source>
        <dbReference type="Proteomes" id="UP000319897"/>
    </source>
</evidence>
<gene>
    <name evidence="9" type="ORF">FJQ54_09230</name>
</gene>
<comment type="cofactor">
    <cofactor evidence="8">
        <name>Mn(2+)</name>
        <dbReference type="ChEBI" id="CHEBI:29035"/>
    </cofactor>
    <cofactor evidence="8">
        <name>Fe(2+)</name>
        <dbReference type="ChEBI" id="CHEBI:29033"/>
    </cofactor>
    <text evidence="8">Binds 1 Mn(2+) or Fe(2+) ion per subunit.</text>
</comment>
<sequence>MTVQAPVPHPHRTGAHLQAGSDALKQAAVATLAEQGVQWTDLRETVFDALAGGSSGGGAPVSAYDVADRVSAATGRRIAANSVYRILDLFVAHNLAKRVESRNAYVVNVHPSCSHDCIFLVCEDCGQIAHLDDDKLADGMRSRARTAGFTPRRPVLELMGLCSACNGAAQTGNA</sequence>
<keyword evidence="5" id="KW-0238">DNA-binding</keyword>
<keyword evidence="10" id="KW-1185">Reference proteome</keyword>
<keyword evidence="4" id="KW-0805">Transcription regulation</keyword>
<protein>
    <submittedName>
        <fullName evidence="9">Transcriptional repressor</fullName>
    </submittedName>
</protein>
<dbReference type="EMBL" id="VFSU01000024">
    <property type="protein sequence ID" value="TPE61072.1"/>
    <property type="molecule type" value="Genomic_DNA"/>
</dbReference>
<evidence type="ECO:0000256" key="4">
    <source>
        <dbReference type="ARBA" id="ARBA00023015"/>
    </source>
</evidence>
<dbReference type="GO" id="GO:0045892">
    <property type="term" value="P:negative regulation of DNA-templated transcription"/>
    <property type="evidence" value="ECO:0007669"/>
    <property type="project" value="TreeGrafter"/>
</dbReference>
<feature type="binding site" evidence="7">
    <location>
        <position position="165"/>
    </location>
    <ligand>
        <name>Zn(2+)</name>
        <dbReference type="ChEBI" id="CHEBI:29105"/>
    </ligand>
</feature>
<keyword evidence="3 7" id="KW-0862">Zinc</keyword>
<evidence type="ECO:0000256" key="6">
    <source>
        <dbReference type="ARBA" id="ARBA00023163"/>
    </source>
</evidence>
<feature type="binding site" evidence="8">
    <location>
        <position position="116"/>
    </location>
    <ligand>
        <name>Fe cation</name>
        <dbReference type="ChEBI" id="CHEBI:24875"/>
    </ligand>
</feature>
<proteinExistence type="inferred from homology"/>
<feature type="binding site" evidence="7">
    <location>
        <position position="122"/>
    </location>
    <ligand>
        <name>Zn(2+)</name>
        <dbReference type="ChEBI" id="CHEBI:29105"/>
    </ligand>
</feature>
<dbReference type="Gene3D" id="3.30.1490.190">
    <property type="match status" value="1"/>
</dbReference>
<organism evidence="9 10">
    <name type="scientific">Sandaracinobacter neustonicus</name>
    <dbReference type="NCBI Taxonomy" id="1715348"/>
    <lineage>
        <taxon>Bacteria</taxon>
        <taxon>Pseudomonadati</taxon>
        <taxon>Pseudomonadota</taxon>
        <taxon>Alphaproteobacteria</taxon>
        <taxon>Sphingomonadales</taxon>
        <taxon>Sphingosinicellaceae</taxon>
        <taxon>Sandaracinobacter</taxon>
    </lineage>
</organism>
<dbReference type="SUPFAM" id="SSF46785">
    <property type="entry name" value="Winged helix' DNA-binding domain"/>
    <property type="match status" value="1"/>
</dbReference>
<keyword evidence="2" id="KW-0678">Repressor</keyword>
<dbReference type="InterPro" id="IPR036390">
    <property type="entry name" value="WH_DNA-bd_sf"/>
</dbReference>
<dbReference type="GO" id="GO:0008270">
    <property type="term" value="F:zinc ion binding"/>
    <property type="evidence" value="ECO:0007669"/>
    <property type="project" value="TreeGrafter"/>
</dbReference>
<name>A0A501XK65_9SPHN</name>
<evidence type="ECO:0000256" key="7">
    <source>
        <dbReference type="PIRSR" id="PIRSR602481-1"/>
    </source>
</evidence>
<dbReference type="Pfam" id="PF01475">
    <property type="entry name" value="FUR"/>
    <property type="match status" value="1"/>
</dbReference>
<comment type="cofactor">
    <cofactor evidence="7">
        <name>Zn(2+)</name>
        <dbReference type="ChEBI" id="CHEBI:29105"/>
    </cofactor>
    <text evidence="7">Binds 1 zinc ion per subunit.</text>
</comment>
<dbReference type="InterPro" id="IPR002481">
    <property type="entry name" value="FUR"/>
</dbReference>
<dbReference type="GO" id="GO:1900376">
    <property type="term" value="P:regulation of secondary metabolite biosynthetic process"/>
    <property type="evidence" value="ECO:0007669"/>
    <property type="project" value="TreeGrafter"/>
</dbReference>
<comment type="caution">
    <text evidence="9">The sequence shown here is derived from an EMBL/GenBank/DDBJ whole genome shotgun (WGS) entry which is preliminary data.</text>
</comment>
<dbReference type="GO" id="GO:0000976">
    <property type="term" value="F:transcription cis-regulatory region binding"/>
    <property type="evidence" value="ECO:0007669"/>
    <property type="project" value="TreeGrafter"/>
</dbReference>
<evidence type="ECO:0000256" key="8">
    <source>
        <dbReference type="PIRSR" id="PIRSR602481-2"/>
    </source>
</evidence>
<dbReference type="InterPro" id="IPR036388">
    <property type="entry name" value="WH-like_DNA-bd_sf"/>
</dbReference>
<dbReference type="InterPro" id="IPR043135">
    <property type="entry name" value="Fur_C"/>
</dbReference>
<keyword evidence="6" id="KW-0804">Transcription</keyword>
<keyword evidence="7" id="KW-0479">Metal-binding</keyword>
<dbReference type="GO" id="GO:0003700">
    <property type="term" value="F:DNA-binding transcription factor activity"/>
    <property type="evidence" value="ECO:0007669"/>
    <property type="project" value="InterPro"/>
</dbReference>
<dbReference type="OrthoDB" id="9801127at2"/>
<evidence type="ECO:0000256" key="3">
    <source>
        <dbReference type="ARBA" id="ARBA00022833"/>
    </source>
</evidence>
<dbReference type="PANTHER" id="PTHR33202:SF6">
    <property type="entry name" value="ZINC UPTAKE REGULATION PROTEIN"/>
    <property type="match status" value="1"/>
</dbReference>
<dbReference type="RefSeq" id="WP_140928130.1">
    <property type="nucleotide sequence ID" value="NZ_VFSU01000024.1"/>
</dbReference>